<dbReference type="Pfam" id="PF02627">
    <property type="entry name" value="CMD"/>
    <property type="match status" value="1"/>
</dbReference>
<name>A0ABU2Z959_9ACTN</name>
<protein>
    <submittedName>
        <fullName evidence="2">Carboxymuconolactone decarboxylase family protein</fullName>
    </submittedName>
</protein>
<evidence type="ECO:0000313" key="3">
    <source>
        <dbReference type="Proteomes" id="UP001180737"/>
    </source>
</evidence>
<keyword evidence="3" id="KW-1185">Reference proteome</keyword>
<evidence type="ECO:0000313" key="2">
    <source>
        <dbReference type="EMBL" id="MDT0572736.1"/>
    </source>
</evidence>
<dbReference type="InterPro" id="IPR003779">
    <property type="entry name" value="CMD-like"/>
</dbReference>
<reference evidence="2" key="1">
    <citation type="submission" date="2024-05" db="EMBL/GenBank/DDBJ databases">
        <title>30 novel species of actinomycetes from the DSMZ collection.</title>
        <authorList>
            <person name="Nouioui I."/>
        </authorList>
    </citation>
    <scope>NUCLEOTIDE SEQUENCE</scope>
    <source>
        <strain evidence="2">DSM 3412</strain>
    </source>
</reference>
<gene>
    <name evidence="2" type="ORF">RM704_35625</name>
</gene>
<comment type="caution">
    <text evidence="2">The sequence shown here is derived from an EMBL/GenBank/DDBJ whole genome shotgun (WGS) entry which is preliminary data.</text>
</comment>
<sequence length="119" mass="12929">MSTPQPIGPPVYPLSKQDTFVSNLDRLRETSDAVADAFRGLRHAADAHGTLDAKQRELCLLTGFAVTRNEGGFRVHCTRAKDAGATLEEIEQVVILMLGTSMGLVPVVEALSWAHDELK</sequence>
<dbReference type="RefSeq" id="WP_202808129.1">
    <property type="nucleotide sequence ID" value="NZ_JAVRFJ010000042.1"/>
</dbReference>
<dbReference type="SUPFAM" id="SSF69118">
    <property type="entry name" value="AhpD-like"/>
    <property type="match status" value="1"/>
</dbReference>
<dbReference type="Gene3D" id="1.20.1290.10">
    <property type="entry name" value="AhpD-like"/>
    <property type="match status" value="1"/>
</dbReference>
<proteinExistence type="predicted"/>
<organism evidence="2 3">
    <name type="scientific">Streptomyces gottesmaniae</name>
    <dbReference type="NCBI Taxonomy" id="3075518"/>
    <lineage>
        <taxon>Bacteria</taxon>
        <taxon>Bacillati</taxon>
        <taxon>Actinomycetota</taxon>
        <taxon>Actinomycetes</taxon>
        <taxon>Kitasatosporales</taxon>
        <taxon>Streptomycetaceae</taxon>
        <taxon>Streptomyces</taxon>
    </lineage>
</organism>
<dbReference type="InterPro" id="IPR029032">
    <property type="entry name" value="AhpD-like"/>
</dbReference>
<dbReference type="Proteomes" id="UP001180737">
    <property type="component" value="Unassembled WGS sequence"/>
</dbReference>
<evidence type="ECO:0000259" key="1">
    <source>
        <dbReference type="Pfam" id="PF02627"/>
    </source>
</evidence>
<dbReference type="EMBL" id="JAVRFJ010000042">
    <property type="protein sequence ID" value="MDT0572736.1"/>
    <property type="molecule type" value="Genomic_DNA"/>
</dbReference>
<accession>A0ABU2Z959</accession>
<feature type="domain" description="Carboxymuconolactone decarboxylase-like" evidence="1">
    <location>
        <begin position="33"/>
        <end position="97"/>
    </location>
</feature>